<name>A0A7U3Q2E6_EPIFF</name>
<evidence type="ECO:0000313" key="2">
    <source>
        <dbReference type="EMBL" id="QPH19967.1"/>
    </source>
</evidence>
<dbReference type="Proteomes" id="UP000594364">
    <property type="component" value="Chromosome 6"/>
</dbReference>
<protein>
    <recommendedName>
        <fullName evidence="1">F-box domain-containing protein</fullName>
    </recommendedName>
</protein>
<evidence type="ECO:0000313" key="3">
    <source>
        <dbReference type="Proteomes" id="UP000594364"/>
    </source>
</evidence>
<dbReference type="SUPFAM" id="SSF81383">
    <property type="entry name" value="F-box domain"/>
    <property type="match status" value="1"/>
</dbReference>
<dbReference type="PROSITE" id="PS50181">
    <property type="entry name" value="FBOX"/>
    <property type="match status" value="1"/>
</dbReference>
<reference evidence="2 3" key="1">
    <citation type="journal article" date="2018" name="PLoS Genet.">
        <title>Repeat elements organise 3D genome structure and mediate transcription in the filamentous fungus Epichloe festucae.</title>
        <authorList>
            <person name="Winter D.J."/>
            <person name="Ganley A.R.D."/>
            <person name="Young C.A."/>
            <person name="Liachko I."/>
            <person name="Schardl C.L."/>
            <person name="Dupont P.Y."/>
            <person name="Berry D."/>
            <person name="Ram A."/>
            <person name="Scott B."/>
            <person name="Cox M.P."/>
        </authorList>
    </citation>
    <scope>NUCLEOTIDE SEQUENCE [LARGE SCALE GENOMIC DNA]</scope>
    <source>
        <strain evidence="2 3">Fl1</strain>
    </source>
</reference>
<feature type="domain" description="F-box" evidence="1">
    <location>
        <begin position="68"/>
        <end position="114"/>
    </location>
</feature>
<organism evidence="2 3">
    <name type="scientific">Epichloe festucae (strain Fl1)</name>
    <dbReference type="NCBI Taxonomy" id="877507"/>
    <lineage>
        <taxon>Eukaryota</taxon>
        <taxon>Fungi</taxon>
        <taxon>Dikarya</taxon>
        <taxon>Ascomycota</taxon>
        <taxon>Pezizomycotina</taxon>
        <taxon>Sordariomycetes</taxon>
        <taxon>Hypocreomycetidae</taxon>
        <taxon>Hypocreales</taxon>
        <taxon>Clavicipitaceae</taxon>
        <taxon>Epichloe</taxon>
    </lineage>
</organism>
<dbReference type="EMBL" id="CP031390">
    <property type="protein sequence ID" value="QPH19967.1"/>
    <property type="molecule type" value="Genomic_DNA"/>
</dbReference>
<keyword evidence="3" id="KW-1185">Reference proteome</keyword>
<evidence type="ECO:0000259" key="1">
    <source>
        <dbReference type="PROSITE" id="PS50181"/>
    </source>
</evidence>
<proteinExistence type="predicted"/>
<dbReference type="InterPro" id="IPR001810">
    <property type="entry name" value="F-box_dom"/>
</dbReference>
<accession>A0A7U3Q2E6</accession>
<dbReference type="AlphaFoldDB" id="A0A7U3Q2E6"/>
<gene>
    <name evidence="2" type="ORF">C2857_005264</name>
</gene>
<dbReference type="InterPro" id="IPR036047">
    <property type="entry name" value="F-box-like_dom_sf"/>
</dbReference>
<dbReference type="OrthoDB" id="2687876at2759"/>
<dbReference type="Pfam" id="PF00646">
    <property type="entry name" value="F-box"/>
    <property type="match status" value="1"/>
</dbReference>
<sequence>MREHLRAMVRKGPCCAPSQMIYPGQPDGTTYRKQNIRDNTLDDAQLVTRCPLDNVRSAERSIPACQSAGRLDQLPAELLVRVLLYLDVPSLTDFRRVNRRATEIVDSVPQYAAIIKHCPNIVRAILSIKADAFDCNVLYKTLSTFSCSTCERFGDHLYLIDCRRVCYFCFTRRLEYFPLTVGRASSLFTRDMIQRRKATSSRQYLRVANIPNIQSLPGQYCTAWASKGGNSARKRLQLFDRGAVIRDLASCSLPKIDKTTREPLRFMAIITAPHLIDFGRQADWGYFCLGCKDENEETSRHFRTKYTREGISEHMARYGPVKEMPNIPGRYLHVKPNGERDQESR</sequence>